<dbReference type="Gene3D" id="2.60.120.430">
    <property type="entry name" value="Galactose-binding lectin"/>
    <property type="match status" value="1"/>
</dbReference>
<evidence type="ECO:0000313" key="3">
    <source>
        <dbReference type="Proteomes" id="UP001363151"/>
    </source>
</evidence>
<keyword evidence="3" id="KW-1185">Reference proteome</keyword>
<organism evidence="2 3">
    <name type="scientific">Aureococcus anophagefferens</name>
    <name type="common">Harmful bloom alga</name>
    <dbReference type="NCBI Taxonomy" id="44056"/>
    <lineage>
        <taxon>Eukaryota</taxon>
        <taxon>Sar</taxon>
        <taxon>Stramenopiles</taxon>
        <taxon>Ochrophyta</taxon>
        <taxon>Pelagophyceae</taxon>
        <taxon>Pelagomonadales</taxon>
        <taxon>Pelagomonadaceae</taxon>
        <taxon>Aureococcus</taxon>
    </lineage>
</organism>
<feature type="signal peptide" evidence="1">
    <location>
        <begin position="1"/>
        <end position="17"/>
    </location>
</feature>
<dbReference type="EMBL" id="JBBJCI010000416">
    <property type="protein sequence ID" value="KAK7231401.1"/>
    <property type="molecule type" value="Genomic_DNA"/>
</dbReference>
<protein>
    <submittedName>
        <fullName evidence="2">Uncharacterized protein</fullName>
    </submittedName>
</protein>
<accession>A0ABR1FIJ3</accession>
<feature type="chain" id="PRO_5046498165" evidence="1">
    <location>
        <begin position="18"/>
        <end position="307"/>
    </location>
</feature>
<evidence type="ECO:0000256" key="1">
    <source>
        <dbReference type="SAM" id="SignalP"/>
    </source>
</evidence>
<sequence>MGSTFWAAAALLPLVLAYEVKEDEYAHARLPGHGYDSHKEYPSLPNLPYTVDATRLSDGVSSVSPLTGTAPAFPIHRGDVSDAPDGRAVLAAAKRQSEVDQGVAAVGDGAYVREQRVDRLEEAGAWGPAPTRQFVVNASLRWNPSSFAIQRGETYRVDVLGPQRWVDGFVKIDADGYPAHYDAISQCWVAAGRCRPYLGARKRLPDADWFALVCGVGDYVWKLQEDELDPTFLPLREAEVSATLFFVGHYLEFTAVDDGELICFANDADHLYWNNQGQLVVDVARTSWPPTRYTNYEAYLSEWRYEP</sequence>
<evidence type="ECO:0000313" key="2">
    <source>
        <dbReference type="EMBL" id="KAK7231401.1"/>
    </source>
</evidence>
<comment type="caution">
    <text evidence="2">The sequence shown here is derived from an EMBL/GenBank/DDBJ whole genome shotgun (WGS) entry which is preliminary data.</text>
</comment>
<dbReference type="Proteomes" id="UP001363151">
    <property type="component" value="Unassembled WGS sequence"/>
</dbReference>
<keyword evidence="1" id="KW-0732">Signal</keyword>
<reference evidence="2 3" key="1">
    <citation type="submission" date="2024-03" db="EMBL/GenBank/DDBJ databases">
        <title>Aureococcus anophagefferens CCMP1851 and Kratosvirus quantuckense: Draft genome of a second virus-susceptible host strain in the model system.</title>
        <authorList>
            <person name="Chase E."/>
            <person name="Truchon A.R."/>
            <person name="Schepens W."/>
            <person name="Wilhelm S.W."/>
        </authorList>
    </citation>
    <scope>NUCLEOTIDE SEQUENCE [LARGE SCALE GENOMIC DNA]</scope>
    <source>
        <strain evidence="2 3">CCMP1851</strain>
    </source>
</reference>
<gene>
    <name evidence="2" type="ORF">SO694_00072113</name>
</gene>
<proteinExistence type="predicted"/>
<name>A0ABR1FIJ3_AURAN</name>